<feature type="transmembrane region" description="Helical" evidence="1">
    <location>
        <begin position="74"/>
        <end position="97"/>
    </location>
</feature>
<reference evidence="2 3" key="1">
    <citation type="submission" date="2023-07" db="EMBL/GenBank/DDBJ databases">
        <title>Sequencing the genomes of 1000 actinobacteria strains.</title>
        <authorList>
            <person name="Klenk H.-P."/>
        </authorList>
    </citation>
    <scope>NUCLEOTIDE SEQUENCE [LARGE SCALE GENOMIC DNA]</scope>
    <source>
        <strain evidence="2 3">DSM 44711</strain>
    </source>
</reference>
<feature type="transmembrane region" description="Helical" evidence="1">
    <location>
        <begin position="43"/>
        <end position="62"/>
    </location>
</feature>
<feature type="transmembrane region" description="Helical" evidence="1">
    <location>
        <begin position="124"/>
        <end position="152"/>
    </location>
</feature>
<organism evidence="2 3">
    <name type="scientific">Catenuloplanes niger</name>
    <dbReference type="NCBI Taxonomy" id="587534"/>
    <lineage>
        <taxon>Bacteria</taxon>
        <taxon>Bacillati</taxon>
        <taxon>Actinomycetota</taxon>
        <taxon>Actinomycetes</taxon>
        <taxon>Micromonosporales</taxon>
        <taxon>Micromonosporaceae</taxon>
        <taxon>Catenuloplanes</taxon>
    </lineage>
</organism>
<keyword evidence="1" id="KW-0812">Transmembrane</keyword>
<protein>
    <submittedName>
        <fullName evidence="2">ABC-type transport system involved in multi-copper enzyme maturation permease subunit</fullName>
    </submittedName>
</protein>
<feature type="transmembrane region" description="Helical" evidence="1">
    <location>
        <begin position="239"/>
        <end position="259"/>
    </location>
</feature>
<keyword evidence="1" id="KW-1133">Transmembrane helix</keyword>
<evidence type="ECO:0000313" key="3">
    <source>
        <dbReference type="Proteomes" id="UP001183629"/>
    </source>
</evidence>
<dbReference type="AlphaFoldDB" id="A0AAE3ZNG9"/>
<keyword evidence="3" id="KW-1185">Reference proteome</keyword>
<dbReference type="Proteomes" id="UP001183629">
    <property type="component" value="Unassembled WGS sequence"/>
</dbReference>
<accession>A0AAE3ZNG9</accession>
<sequence>MTGTVELERPTTMPATHGDRGHRRVSLLTLTGVELRKLADTRAGLWLLIVIALGVILTHVVMLATEEPRSTANFAALMGFAQIPVSILLPVLGILAMTGEWSQRTALTTFALVPARGRVIAAKLLAAVVIALLTTAVTAGTSALANLVAIAVDGDGSWTMQPEALLGFVALEIAYVLMGSAFGALLLNSPLAIVLYFVVPTLWTTLGAMVSWLRDAAAWLDMNTTSLPIGEADVTSGEWARFGVSALFWVAVPLILGTIRIMRREVN</sequence>
<dbReference type="EMBL" id="JAVDYC010000001">
    <property type="protein sequence ID" value="MDR7323017.1"/>
    <property type="molecule type" value="Genomic_DNA"/>
</dbReference>
<proteinExistence type="predicted"/>
<dbReference type="RefSeq" id="WP_310414258.1">
    <property type="nucleotide sequence ID" value="NZ_JAVDYC010000001.1"/>
</dbReference>
<name>A0AAE3ZNG9_9ACTN</name>
<evidence type="ECO:0000256" key="1">
    <source>
        <dbReference type="SAM" id="Phobius"/>
    </source>
</evidence>
<gene>
    <name evidence="2" type="ORF">J2S44_003267</name>
</gene>
<evidence type="ECO:0000313" key="2">
    <source>
        <dbReference type="EMBL" id="MDR7323017.1"/>
    </source>
</evidence>
<feature type="transmembrane region" description="Helical" evidence="1">
    <location>
        <begin position="164"/>
        <end position="187"/>
    </location>
</feature>
<feature type="transmembrane region" description="Helical" evidence="1">
    <location>
        <begin position="194"/>
        <end position="213"/>
    </location>
</feature>
<comment type="caution">
    <text evidence="2">The sequence shown here is derived from an EMBL/GenBank/DDBJ whole genome shotgun (WGS) entry which is preliminary data.</text>
</comment>
<keyword evidence="1" id="KW-0472">Membrane</keyword>